<accession>A0AAD8EC78</accession>
<comment type="caution">
    <text evidence="1">The sequence shown here is derived from an EMBL/GenBank/DDBJ whole genome shotgun (WGS) entry which is preliminary data.</text>
</comment>
<dbReference type="Proteomes" id="UP001233999">
    <property type="component" value="Unassembled WGS sequence"/>
</dbReference>
<reference evidence="1" key="2">
    <citation type="submission" date="2023-05" db="EMBL/GenBank/DDBJ databases">
        <authorList>
            <person name="Fouks B."/>
        </authorList>
    </citation>
    <scope>NUCLEOTIDE SEQUENCE</scope>
    <source>
        <strain evidence="1">Stay&amp;Tobe</strain>
        <tissue evidence="1">Testes</tissue>
    </source>
</reference>
<gene>
    <name evidence="1" type="ORF">L9F63_020698</name>
</gene>
<evidence type="ECO:0000313" key="2">
    <source>
        <dbReference type="Proteomes" id="UP001233999"/>
    </source>
</evidence>
<reference evidence="1" key="1">
    <citation type="journal article" date="2023" name="IScience">
        <title>Live-bearing cockroach genome reveals convergent evolutionary mechanisms linked to viviparity in insects and beyond.</title>
        <authorList>
            <person name="Fouks B."/>
            <person name="Harrison M.C."/>
            <person name="Mikhailova A.A."/>
            <person name="Marchal E."/>
            <person name="English S."/>
            <person name="Carruthers M."/>
            <person name="Jennings E.C."/>
            <person name="Chiamaka E.L."/>
            <person name="Frigard R.A."/>
            <person name="Pippel M."/>
            <person name="Attardo G.M."/>
            <person name="Benoit J.B."/>
            <person name="Bornberg-Bauer E."/>
            <person name="Tobe S.S."/>
        </authorList>
    </citation>
    <scope>NUCLEOTIDE SEQUENCE</scope>
    <source>
        <strain evidence="1">Stay&amp;Tobe</strain>
    </source>
</reference>
<dbReference type="AlphaFoldDB" id="A0AAD8EC78"/>
<name>A0AAD8EC78_DIPPU</name>
<feature type="non-terminal residue" evidence="1">
    <location>
        <position position="1"/>
    </location>
</feature>
<proteinExistence type="predicted"/>
<dbReference type="EMBL" id="JASPKZ010007332">
    <property type="protein sequence ID" value="KAJ9584968.1"/>
    <property type="molecule type" value="Genomic_DNA"/>
</dbReference>
<protein>
    <submittedName>
        <fullName evidence="1">Uncharacterized protein</fullName>
    </submittedName>
</protein>
<keyword evidence="2" id="KW-1185">Reference proteome</keyword>
<organism evidence="1 2">
    <name type="scientific">Diploptera punctata</name>
    <name type="common">Pacific beetle cockroach</name>
    <dbReference type="NCBI Taxonomy" id="6984"/>
    <lineage>
        <taxon>Eukaryota</taxon>
        <taxon>Metazoa</taxon>
        <taxon>Ecdysozoa</taxon>
        <taxon>Arthropoda</taxon>
        <taxon>Hexapoda</taxon>
        <taxon>Insecta</taxon>
        <taxon>Pterygota</taxon>
        <taxon>Neoptera</taxon>
        <taxon>Polyneoptera</taxon>
        <taxon>Dictyoptera</taxon>
        <taxon>Blattodea</taxon>
        <taxon>Blaberoidea</taxon>
        <taxon>Blaberidae</taxon>
        <taxon>Diplopterinae</taxon>
        <taxon>Diploptera</taxon>
    </lineage>
</organism>
<evidence type="ECO:0000313" key="1">
    <source>
        <dbReference type="EMBL" id="KAJ9584968.1"/>
    </source>
</evidence>
<sequence>MSSEIARSVIIDGTIIEQTRGLHILGSVGNSEEERRKREVNGVCNIHSWIQPYPADEIDSLGPRQDPQHHSLLGLQYNLPAMTQDDKKHIRELGLRRILKARQIDARRKTKSVTTRSNRTSTAVERCVKLVTEASGKSKSKSTMRVVTVITHHAIGLTIFFPDIKKNAKKLDTGIGIIAMHIDLYPVSHIPPQINIEKKQVFSVLLNVANASLVSRALTDLEHIKSFLTSCDVTMNTVEISKLFLNLSSMLTTVSKIT</sequence>